<dbReference type="Gene3D" id="1.10.287.470">
    <property type="entry name" value="Helix hairpin bin"/>
    <property type="match status" value="1"/>
</dbReference>
<evidence type="ECO:0000313" key="6">
    <source>
        <dbReference type="EMBL" id="HDR50356.1"/>
    </source>
</evidence>
<dbReference type="GO" id="GO:0030313">
    <property type="term" value="C:cell envelope"/>
    <property type="evidence" value="ECO:0007669"/>
    <property type="project" value="UniProtKB-SubCell"/>
</dbReference>
<dbReference type="Gene3D" id="2.40.30.170">
    <property type="match status" value="1"/>
</dbReference>
<dbReference type="PANTHER" id="PTHR32347">
    <property type="entry name" value="EFFLUX SYSTEM COMPONENT YKNX-RELATED"/>
    <property type="match status" value="1"/>
</dbReference>
<dbReference type="InterPro" id="IPR050465">
    <property type="entry name" value="UPF0194_transport"/>
</dbReference>
<sequence>MRTSKKLKVGLIAALCLVAIAIFYYASRLLIPAPVNPGNFSTEMVERGSVISTINATGVVDSESEVLILSPGPGIISNIYAEPGSRVNRGDLIMQLDTDGVKDEIERMKDQLEVRRNNLERTRLNAQSTRLDLDYNEEVKKLRITSLKSQLADQLQLLEVGGISPARIDQTKQEITLAEKDLETLVEKNSIRLKQLEAEEKGLLLQIRIEEKQLEEREQLIEKMSIRAPSAGIILSIAGRAGEKVGTDNLLVRMSDLSSFKITGSIDEQYATQLKTGNRVLVNIDNQEQLEGTVGNITPMVENNRIQFNVHLKESSHPKLMANQQVEIQIITHLKEDALRLKKFKDVDNGNQHRLFVLEGNKAIKKNFTLGIIGNEYVEILSGLNEGDLVVTEGLHAYRNQGEIEFE</sequence>
<dbReference type="Pfam" id="PF25967">
    <property type="entry name" value="RND-MFP_C"/>
    <property type="match status" value="1"/>
</dbReference>
<dbReference type="InterPro" id="IPR058627">
    <property type="entry name" value="MdtA-like_C"/>
</dbReference>
<evidence type="ECO:0000256" key="4">
    <source>
        <dbReference type="SAM" id="Phobius"/>
    </source>
</evidence>
<dbReference type="PANTHER" id="PTHR32347:SF14">
    <property type="entry name" value="EFFLUX SYSTEM COMPONENT YKNX-RELATED"/>
    <property type="match status" value="1"/>
</dbReference>
<feature type="transmembrane region" description="Helical" evidence="4">
    <location>
        <begin position="7"/>
        <end position="26"/>
    </location>
</feature>
<accession>A0A831LTM1</accession>
<reference evidence="6" key="1">
    <citation type="journal article" date="2020" name="mSystems">
        <title>Genome- and Community-Level Interaction Insights into Carbon Utilization and Element Cycling Functions of Hydrothermarchaeota in Hydrothermal Sediment.</title>
        <authorList>
            <person name="Zhou Z."/>
            <person name="Liu Y."/>
            <person name="Xu W."/>
            <person name="Pan J."/>
            <person name="Luo Z.H."/>
            <person name="Li M."/>
        </authorList>
    </citation>
    <scope>NUCLEOTIDE SEQUENCE [LARGE SCALE GENOMIC DNA]</scope>
    <source>
        <strain evidence="6">SpSt-1217</strain>
    </source>
</reference>
<keyword evidence="2 3" id="KW-0175">Coiled coil</keyword>
<dbReference type="AlphaFoldDB" id="A0A831LTM1"/>
<keyword evidence="4" id="KW-1133">Transmembrane helix</keyword>
<keyword evidence="4" id="KW-0812">Transmembrane</keyword>
<protein>
    <submittedName>
        <fullName evidence="6">HlyD family efflux transporter periplasmic adaptor subunit</fullName>
    </submittedName>
</protein>
<feature type="domain" description="Multidrug resistance protein MdtA-like C-terminal permuted SH3" evidence="5">
    <location>
        <begin position="349"/>
        <end position="395"/>
    </location>
</feature>
<evidence type="ECO:0000256" key="3">
    <source>
        <dbReference type="SAM" id="Coils"/>
    </source>
</evidence>
<evidence type="ECO:0000259" key="5">
    <source>
        <dbReference type="Pfam" id="PF25967"/>
    </source>
</evidence>
<evidence type="ECO:0000256" key="2">
    <source>
        <dbReference type="ARBA" id="ARBA00023054"/>
    </source>
</evidence>
<dbReference type="EMBL" id="DSDK01000109">
    <property type="protein sequence ID" value="HDR50356.1"/>
    <property type="molecule type" value="Genomic_DNA"/>
</dbReference>
<comment type="subcellular location">
    <subcellularLocation>
        <location evidence="1">Cell envelope</location>
    </subcellularLocation>
</comment>
<organism evidence="6">
    <name type="scientific">Mariniphaga anaerophila</name>
    <dbReference type="NCBI Taxonomy" id="1484053"/>
    <lineage>
        <taxon>Bacteria</taxon>
        <taxon>Pseudomonadati</taxon>
        <taxon>Bacteroidota</taxon>
        <taxon>Bacteroidia</taxon>
        <taxon>Marinilabiliales</taxon>
        <taxon>Prolixibacteraceae</taxon>
        <taxon>Mariniphaga</taxon>
    </lineage>
</organism>
<keyword evidence="4" id="KW-0472">Membrane</keyword>
<feature type="coiled-coil region" evidence="3">
    <location>
        <begin position="102"/>
        <end position="129"/>
    </location>
</feature>
<proteinExistence type="predicted"/>
<name>A0A831LTM1_9BACT</name>
<dbReference type="Gene3D" id="2.40.50.100">
    <property type="match status" value="1"/>
</dbReference>
<feature type="coiled-coil region" evidence="3">
    <location>
        <begin position="168"/>
        <end position="227"/>
    </location>
</feature>
<gene>
    <name evidence="6" type="ORF">ENN90_01875</name>
</gene>
<evidence type="ECO:0000256" key="1">
    <source>
        <dbReference type="ARBA" id="ARBA00004196"/>
    </source>
</evidence>
<dbReference type="Proteomes" id="UP000886047">
    <property type="component" value="Unassembled WGS sequence"/>
</dbReference>
<dbReference type="SUPFAM" id="SSF111369">
    <property type="entry name" value="HlyD-like secretion proteins"/>
    <property type="match status" value="1"/>
</dbReference>
<comment type="caution">
    <text evidence="6">The sequence shown here is derived from an EMBL/GenBank/DDBJ whole genome shotgun (WGS) entry which is preliminary data.</text>
</comment>
<dbReference type="Gene3D" id="2.40.420.20">
    <property type="match status" value="1"/>
</dbReference>